<proteinExistence type="inferred from homology"/>
<dbReference type="PANTHER" id="PTHR38011:SF7">
    <property type="entry name" value="2,5-DIAMINO-6-RIBOSYLAMINO-4(3H)-PYRIMIDINONE 5'-PHOSPHATE REDUCTASE"/>
    <property type="match status" value="1"/>
</dbReference>
<feature type="active site" description="Proton donor" evidence="13">
    <location>
        <position position="47"/>
    </location>
</feature>
<dbReference type="Pfam" id="PF01872">
    <property type="entry name" value="RibD_C"/>
    <property type="match status" value="1"/>
</dbReference>
<feature type="binding site" evidence="15">
    <location>
        <position position="79"/>
    </location>
    <ligand>
        <name>Zn(2+)</name>
        <dbReference type="ChEBI" id="CHEBI:29105"/>
        <note>catalytic</note>
    </ligand>
</feature>
<keyword evidence="9 12" id="KW-0521">NADP</keyword>
<evidence type="ECO:0000256" key="10">
    <source>
        <dbReference type="ARBA" id="ARBA00023002"/>
    </source>
</evidence>
<feature type="binding site" evidence="15">
    <location>
        <position position="45"/>
    </location>
    <ligand>
        <name>Zn(2+)</name>
        <dbReference type="ChEBI" id="CHEBI:29105"/>
        <note>catalytic</note>
    </ligand>
</feature>
<keyword evidence="6 12" id="KW-0686">Riboflavin biosynthesis</keyword>
<dbReference type="GO" id="GO:0008835">
    <property type="term" value="F:diaminohydroxyphosphoribosylaminopyrimidine deaminase activity"/>
    <property type="evidence" value="ECO:0007669"/>
    <property type="project" value="UniProtKB-EC"/>
</dbReference>
<dbReference type="InterPro" id="IPR016193">
    <property type="entry name" value="Cytidine_deaminase-like"/>
</dbReference>
<feature type="domain" description="CMP/dCMP-type deaminase" evidence="16">
    <location>
        <begin position="1"/>
        <end position="118"/>
    </location>
</feature>
<evidence type="ECO:0000256" key="2">
    <source>
        <dbReference type="ARBA" id="ARBA00004882"/>
    </source>
</evidence>
<feature type="binding site" evidence="14">
    <location>
        <begin position="293"/>
        <end position="299"/>
    </location>
    <ligand>
        <name>NADP(+)</name>
        <dbReference type="ChEBI" id="CHEBI:58349"/>
    </ligand>
</feature>
<comment type="catalytic activity">
    <reaction evidence="12">
        <text>5-amino-6-(5-phospho-D-ribitylamino)uracil + NADP(+) = 5-amino-6-(5-phospho-D-ribosylamino)uracil + NADPH + H(+)</text>
        <dbReference type="Rhea" id="RHEA:17845"/>
        <dbReference type="ChEBI" id="CHEBI:15378"/>
        <dbReference type="ChEBI" id="CHEBI:57783"/>
        <dbReference type="ChEBI" id="CHEBI:58349"/>
        <dbReference type="ChEBI" id="CHEBI:58421"/>
        <dbReference type="ChEBI" id="CHEBI:58453"/>
        <dbReference type="EC" id="1.1.1.193"/>
    </reaction>
</comment>
<evidence type="ECO:0000256" key="1">
    <source>
        <dbReference type="ARBA" id="ARBA00002151"/>
    </source>
</evidence>
<dbReference type="InterPro" id="IPR011549">
    <property type="entry name" value="RibD_C"/>
</dbReference>
<evidence type="ECO:0000256" key="14">
    <source>
        <dbReference type="PIRSR" id="PIRSR006769-2"/>
    </source>
</evidence>
<organism evidence="17 18">
    <name type="scientific">Oceanibaculum pacificum</name>
    <dbReference type="NCBI Taxonomy" id="580166"/>
    <lineage>
        <taxon>Bacteria</taxon>
        <taxon>Pseudomonadati</taxon>
        <taxon>Pseudomonadota</taxon>
        <taxon>Alphaproteobacteria</taxon>
        <taxon>Rhodospirillales</taxon>
        <taxon>Oceanibaculaceae</taxon>
        <taxon>Oceanibaculum</taxon>
    </lineage>
</organism>
<feature type="binding site" evidence="14">
    <location>
        <position position="202"/>
    </location>
    <ligand>
        <name>substrate</name>
    </ligand>
</feature>
<comment type="catalytic activity">
    <reaction evidence="12">
        <text>2,5-diamino-6-hydroxy-4-(5-phosphoribosylamino)-pyrimidine + H2O + H(+) = 5-amino-6-(5-phospho-D-ribosylamino)uracil + NH4(+)</text>
        <dbReference type="Rhea" id="RHEA:21868"/>
        <dbReference type="ChEBI" id="CHEBI:15377"/>
        <dbReference type="ChEBI" id="CHEBI:15378"/>
        <dbReference type="ChEBI" id="CHEBI:28938"/>
        <dbReference type="ChEBI" id="CHEBI:58453"/>
        <dbReference type="ChEBI" id="CHEBI:58614"/>
        <dbReference type="EC" id="3.5.4.26"/>
    </reaction>
</comment>
<evidence type="ECO:0000256" key="5">
    <source>
        <dbReference type="ARBA" id="ARBA00007417"/>
    </source>
</evidence>
<dbReference type="EMBL" id="LPXN01000094">
    <property type="protein sequence ID" value="KZD09886.1"/>
    <property type="molecule type" value="Genomic_DNA"/>
</dbReference>
<comment type="cofactor">
    <cofactor evidence="12 15">
        <name>Zn(2+)</name>
        <dbReference type="ChEBI" id="CHEBI:29105"/>
    </cofactor>
    <text evidence="12 15">Binds 1 zinc ion.</text>
</comment>
<evidence type="ECO:0000256" key="8">
    <source>
        <dbReference type="ARBA" id="ARBA00022833"/>
    </source>
</evidence>
<dbReference type="AlphaFoldDB" id="A0A154W8R9"/>
<feature type="binding site" evidence="14">
    <location>
        <position position="291"/>
    </location>
    <ligand>
        <name>substrate</name>
    </ligand>
</feature>
<feature type="binding site" evidence="14">
    <location>
        <position position="165"/>
    </location>
    <ligand>
        <name>NADP(+)</name>
        <dbReference type="ChEBI" id="CHEBI:58349"/>
    </ligand>
</feature>
<keyword evidence="10 12" id="KW-0560">Oxidoreductase</keyword>
<evidence type="ECO:0000256" key="4">
    <source>
        <dbReference type="ARBA" id="ARBA00005259"/>
    </source>
</evidence>
<dbReference type="InterPro" id="IPR024072">
    <property type="entry name" value="DHFR-like_dom_sf"/>
</dbReference>
<dbReference type="GO" id="GO:0008703">
    <property type="term" value="F:5-amino-6-(5-phosphoribosylamino)uracil reductase activity"/>
    <property type="evidence" value="ECO:0007669"/>
    <property type="project" value="UniProtKB-EC"/>
</dbReference>
<sequence length="363" mass="38488">MRIALGLAERGLGQVAPNPAVGCVLVSPEGHIVGRGWTQPGGRPHAETEALSRAGDRARGATAYVTLEPCAHHGKTPPCADALIEAGIARVVAALEDPDPRVSGGGLEKLRAAGIVTEIGLCAAEAAFVNAGFLTRIRDGRPLVTLKAATTLDGRIATHGGDSKWITGVEARRRSHLLRAQSDAILVGSNTVLADDPELTCRLPGLEGRSPVRIVADGRLRLPLTSRLVMTAKDVPTWVFTREGTDPYRLEAFRDLGVEVIELPAIEDMLLDVEAMLAELGRRGLTRLLVEGGGQISAALLARDLVDRLVWFHAPSIVGGDGLPAIAGLGLDRIADARRFVRHHLIPVGEDVMESYVRPGVIA</sequence>
<dbReference type="GO" id="GO:0050661">
    <property type="term" value="F:NADP binding"/>
    <property type="evidence" value="ECO:0007669"/>
    <property type="project" value="InterPro"/>
</dbReference>
<protein>
    <recommendedName>
        <fullName evidence="12">Riboflavin biosynthesis protein RibD</fullName>
    </recommendedName>
    <domain>
        <recommendedName>
            <fullName evidence="12">Diaminohydroxyphosphoribosylaminopyrimidine deaminase</fullName>
            <shortName evidence="12">DRAP deaminase</shortName>
            <ecNumber evidence="12">3.5.4.26</ecNumber>
        </recommendedName>
        <alternativeName>
            <fullName evidence="12">Riboflavin-specific deaminase</fullName>
        </alternativeName>
    </domain>
    <domain>
        <recommendedName>
            <fullName evidence="12">5-amino-6-(5-phosphoribosylamino)uracil reductase</fullName>
            <ecNumber evidence="12">1.1.1.193</ecNumber>
        </recommendedName>
        <alternativeName>
            <fullName evidence="12">HTP reductase</fullName>
        </alternativeName>
    </domain>
</protein>
<feature type="binding site" evidence="14">
    <location>
        <position position="163"/>
    </location>
    <ligand>
        <name>substrate</name>
    </ligand>
</feature>
<feature type="binding site" evidence="14">
    <location>
        <position position="195"/>
    </location>
    <ligand>
        <name>NADP(+)</name>
        <dbReference type="ChEBI" id="CHEBI:58349"/>
    </ligand>
</feature>
<gene>
    <name evidence="17" type="ORF">AUP43_01295</name>
</gene>
<dbReference type="GO" id="GO:0008270">
    <property type="term" value="F:zinc ion binding"/>
    <property type="evidence" value="ECO:0007669"/>
    <property type="project" value="InterPro"/>
</dbReference>
<comment type="function">
    <text evidence="1 12">Converts 2,5-diamino-6-(ribosylamino)-4(3h)-pyrimidinone 5'-phosphate into 5-amino-6-(ribosylamino)-2,4(1h,3h)-pyrimidinedione 5'-phosphate.</text>
</comment>
<evidence type="ECO:0000256" key="15">
    <source>
        <dbReference type="PIRSR" id="PIRSR006769-3"/>
    </source>
</evidence>
<dbReference type="STRING" id="580166.AUP43_01295"/>
<dbReference type="InterPro" id="IPR016192">
    <property type="entry name" value="APOBEC/CMP_deaminase_Zn-bd"/>
</dbReference>
<dbReference type="Proteomes" id="UP000076400">
    <property type="component" value="Unassembled WGS sequence"/>
</dbReference>
<evidence type="ECO:0000259" key="16">
    <source>
        <dbReference type="PROSITE" id="PS51747"/>
    </source>
</evidence>
<comment type="similarity">
    <text evidence="4 12">In the N-terminal section; belongs to the cytidine and deoxycytidylate deaminase family.</text>
</comment>
<comment type="pathway">
    <text evidence="3 12">Cofactor biosynthesis; riboflavin biosynthesis; 5-amino-6-(D-ribitylamino)uracil from GTP: step 3/4.</text>
</comment>
<keyword evidence="12" id="KW-0378">Hydrolase</keyword>
<dbReference type="NCBIfam" id="TIGR00227">
    <property type="entry name" value="ribD_Cterm"/>
    <property type="match status" value="1"/>
</dbReference>
<dbReference type="InterPro" id="IPR002125">
    <property type="entry name" value="CMP_dCMP_dom"/>
</dbReference>
<feature type="binding site" evidence="14">
    <location>
        <position position="191"/>
    </location>
    <ligand>
        <name>NADP(+)</name>
        <dbReference type="ChEBI" id="CHEBI:58349"/>
    </ligand>
</feature>
<evidence type="ECO:0000256" key="7">
    <source>
        <dbReference type="ARBA" id="ARBA00022723"/>
    </source>
</evidence>
<dbReference type="Pfam" id="PF00383">
    <property type="entry name" value="dCMP_cyt_deam_1"/>
    <property type="match status" value="1"/>
</dbReference>
<dbReference type="InterPro" id="IPR004794">
    <property type="entry name" value="Eubact_RibD"/>
</dbReference>
<dbReference type="SUPFAM" id="SSF53597">
    <property type="entry name" value="Dihydrofolate reductase-like"/>
    <property type="match status" value="1"/>
</dbReference>
<feature type="binding site" evidence="14">
    <location>
        <position position="149"/>
    </location>
    <ligand>
        <name>NADP(+)</name>
        <dbReference type="ChEBI" id="CHEBI:58349"/>
    </ligand>
</feature>
<dbReference type="RefSeq" id="WP_067554423.1">
    <property type="nucleotide sequence ID" value="NZ_LPXN01000094.1"/>
</dbReference>
<dbReference type="EC" id="1.1.1.193" evidence="12"/>
<evidence type="ECO:0000256" key="6">
    <source>
        <dbReference type="ARBA" id="ARBA00022619"/>
    </source>
</evidence>
<evidence type="ECO:0000256" key="11">
    <source>
        <dbReference type="ARBA" id="ARBA00023268"/>
    </source>
</evidence>
<feature type="binding site" evidence="14">
    <location>
        <position position="199"/>
    </location>
    <ligand>
        <name>NADP(+)</name>
        <dbReference type="ChEBI" id="CHEBI:58349"/>
    </ligand>
</feature>
<dbReference type="SUPFAM" id="SSF53927">
    <property type="entry name" value="Cytidine deaminase-like"/>
    <property type="match status" value="1"/>
</dbReference>
<evidence type="ECO:0000313" key="18">
    <source>
        <dbReference type="Proteomes" id="UP000076400"/>
    </source>
</evidence>
<dbReference type="GO" id="GO:0009231">
    <property type="term" value="P:riboflavin biosynthetic process"/>
    <property type="evidence" value="ECO:0007669"/>
    <property type="project" value="UniProtKB-UniPathway"/>
</dbReference>
<dbReference type="InterPro" id="IPR050765">
    <property type="entry name" value="Riboflavin_Biosynth_HTPR"/>
</dbReference>
<accession>A0A154W8R9</accession>
<dbReference type="PANTHER" id="PTHR38011">
    <property type="entry name" value="DIHYDROFOLATE REDUCTASE FAMILY PROTEIN (AFU_ORTHOLOGUE AFUA_8G06820)"/>
    <property type="match status" value="1"/>
</dbReference>
<comment type="caution">
    <text evidence="17">The sequence shown here is derived from an EMBL/GenBank/DDBJ whole genome shotgun (WGS) entry which is preliminary data.</text>
</comment>
<dbReference type="PROSITE" id="PS51747">
    <property type="entry name" value="CYT_DCMP_DEAMINASES_2"/>
    <property type="match status" value="1"/>
</dbReference>
<dbReference type="OrthoDB" id="9800865at2"/>
<evidence type="ECO:0000256" key="13">
    <source>
        <dbReference type="PIRSR" id="PIRSR006769-1"/>
    </source>
</evidence>
<feature type="binding site" evidence="15">
    <location>
        <position position="70"/>
    </location>
    <ligand>
        <name>Zn(2+)</name>
        <dbReference type="ChEBI" id="CHEBI:29105"/>
        <note>catalytic</note>
    </ligand>
</feature>
<dbReference type="Gene3D" id="3.40.430.10">
    <property type="entry name" value="Dihydrofolate Reductase, subunit A"/>
    <property type="match status" value="1"/>
</dbReference>
<name>A0A154W8R9_9PROT</name>
<reference evidence="17 18" key="1">
    <citation type="submission" date="2015-12" db="EMBL/GenBank/DDBJ databases">
        <title>Genome sequence of Oceanibaculum pacificum MCCC 1A02656.</title>
        <authorList>
            <person name="Lu L."/>
            <person name="Lai Q."/>
            <person name="Shao Z."/>
            <person name="Qian P."/>
        </authorList>
    </citation>
    <scope>NUCLEOTIDE SEQUENCE [LARGE SCALE GENOMIC DNA]</scope>
    <source>
        <strain evidence="17 18">MCCC 1A02656</strain>
    </source>
</reference>
<keyword evidence="7 12" id="KW-0479">Metal-binding</keyword>
<keyword evidence="8 12" id="KW-0862">Zinc</keyword>
<dbReference type="EC" id="3.5.4.26" evidence="12"/>
<dbReference type="CDD" id="cd01284">
    <property type="entry name" value="Riboflavin_deaminase-reductase"/>
    <property type="match status" value="1"/>
</dbReference>
<keyword evidence="18" id="KW-1185">Reference proteome</keyword>
<evidence type="ECO:0000256" key="3">
    <source>
        <dbReference type="ARBA" id="ARBA00004910"/>
    </source>
</evidence>
<keyword evidence="11" id="KW-0511">Multifunctional enzyme</keyword>
<dbReference type="NCBIfam" id="TIGR00326">
    <property type="entry name" value="eubact_ribD"/>
    <property type="match status" value="1"/>
</dbReference>
<comment type="similarity">
    <text evidence="5 12">In the C-terminal section; belongs to the HTP reductase family.</text>
</comment>
<evidence type="ECO:0000313" key="17">
    <source>
        <dbReference type="EMBL" id="KZD09886.1"/>
    </source>
</evidence>
<evidence type="ECO:0000256" key="12">
    <source>
        <dbReference type="PIRNR" id="PIRNR006769"/>
    </source>
</evidence>
<dbReference type="PIRSF" id="PIRSF006769">
    <property type="entry name" value="RibD"/>
    <property type="match status" value="1"/>
</dbReference>
<comment type="pathway">
    <text evidence="2 12">Cofactor biosynthesis; riboflavin biosynthesis; 5-amino-6-(D-ribitylamino)uracil from GTP: step 2/4.</text>
</comment>
<feature type="binding site" evidence="14">
    <location>
        <position position="179"/>
    </location>
    <ligand>
        <name>substrate</name>
    </ligand>
</feature>
<dbReference type="PROSITE" id="PS00903">
    <property type="entry name" value="CYT_DCMP_DEAMINASES_1"/>
    <property type="match status" value="1"/>
</dbReference>
<dbReference type="Gene3D" id="3.40.140.10">
    <property type="entry name" value="Cytidine Deaminase, domain 2"/>
    <property type="match status" value="1"/>
</dbReference>
<evidence type="ECO:0000256" key="9">
    <source>
        <dbReference type="ARBA" id="ARBA00022857"/>
    </source>
</evidence>
<dbReference type="UniPathway" id="UPA00275">
    <property type="reaction ID" value="UER00401"/>
</dbReference>
<dbReference type="InterPro" id="IPR002734">
    <property type="entry name" value="RibDG_C"/>
</dbReference>